<name>A0A068VHA7_COFCA</name>
<sequence length="29" mass="3454">MILKFESNGSLFKIVLVGDSWCWKIKYTF</sequence>
<dbReference type="EMBL" id="HG739894">
    <property type="protein sequence ID" value="CDP19969.1"/>
    <property type="molecule type" value="Genomic_DNA"/>
</dbReference>
<organism evidence="1 2">
    <name type="scientific">Coffea canephora</name>
    <name type="common">Robusta coffee</name>
    <dbReference type="NCBI Taxonomy" id="49390"/>
    <lineage>
        <taxon>Eukaryota</taxon>
        <taxon>Viridiplantae</taxon>
        <taxon>Streptophyta</taxon>
        <taxon>Embryophyta</taxon>
        <taxon>Tracheophyta</taxon>
        <taxon>Spermatophyta</taxon>
        <taxon>Magnoliopsida</taxon>
        <taxon>eudicotyledons</taxon>
        <taxon>Gunneridae</taxon>
        <taxon>Pentapetalae</taxon>
        <taxon>asterids</taxon>
        <taxon>lamiids</taxon>
        <taxon>Gentianales</taxon>
        <taxon>Rubiaceae</taxon>
        <taxon>Ixoroideae</taxon>
        <taxon>Gardenieae complex</taxon>
        <taxon>Bertiereae - Coffeeae clade</taxon>
        <taxon>Coffeeae</taxon>
        <taxon>Coffea</taxon>
    </lineage>
</organism>
<gene>
    <name evidence="1" type="ORF">GSCOC_T00004708001</name>
</gene>
<evidence type="ECO:0000313" key="1">
    <source>
        <dbReference type="EMBL" id="CDP19969.1"/>
    </source>
</evidence>
<protein>
    <submittedName>
        <fullName evidence="1">DH200=94 genomic scaffold, scaffold_810</fullName>
    </submittedName>
</protein>
<dbReference type="InParanoid" id="A0A068VHA7"/>
<reference evidence="2" key="1">
    <citation type="journal article" date="2014" name="Science">
        <title>The coffee genome provides insight into the convergent evolution of caffeine biosynthesis.</title>
        <authorList>
            <person name="Denoeud F."/>
            <person name="Carretero-Paulet L."/>
            <person name="Dereeper A."/>
            <person name="Droc G."/>
            <person name="Guyot R."/>
            <person name="Pietrella M."/>
            <person name="Zheng C."/>
            <person name="Alberti A."/>
            <person name="Anthony F."/>
            <person name="Aprea G."/>
            <person name="Aury J.M."/>
            <person name="Bento P."/>
            <person name="Bernard M."/>
            <person name="Bocs S."/>
            <person name="Campa C."/>
            <person name="Cenci A."/>
            <person name="Combes M.C."/>
            <person name="Crouzillat D."/>
            <person name="Da Silva C."/>
            <person name="Daddiego L."/>
            <person name="De Bellis F."/>
            <person name="Dussert S."/>
            <person name="Garsmeur O."/>
            <person name="Gayraud T."/>
            <person name="Guignon V."/>
            <person name="Jahn K."/>
            <person name="Jamilloux V."/>
            <person name="Joet T."/>
            <person name="Labadie K."/>
            <person name="Lan T."/>
            <person name="Leclercq J."/>
            <person name="Lepelley M."/>
            <person name="Leroy T."/>
            <person name="Li L.T."/>
            <person name="Librado P."/>
            <person name="Lopez L."/>
            <person name="Munoz A."/>
            <person name="Noel B."/>
            <person name="Pallavicini A."/>
            <person name="Perrotta G."/>
            <person name="Poncet V."/>
            <person name="Pot D."/>
            <person name="Priyono X."/>
            <person name="Rigoreau M."/>
            <person name="Rouard M."/>
            <person name="Rozas J."/>
            <person name="Tranchant-Dubreuil C."/>
            <person name="VanBuren R."/>
            <person name="Zhang Q."/>
            <person name="Andrade A.C."/>
            <person name="Argout X."/>
            <person name="Bertrand B."/>
            <person name="de Kochko A."/>
            <person name="Graziosi G."/>
            <person name="Henry R.J."/>
            <person name="Jayarama X."/>
            <person name="Ming R."/>
            <person name="Nagai C."/>
            <person name="Rounsley S."/>
            <person name="Sankoff D."/>
            <person name="Giuliano G."/>
            <person name="Albert V.A."/>
            <person name="Wincker P."/>
            <person name="Lashermes P."/>
        </authorList>
    </citation>
    <scope>NUCLEOTIDE SEQUENCE [LARGE SCALE GENOMIC DNA]</scope>
    <source>
        <strain evidence="2">cv. DH200-94</strain>
    </source>
</reference>
<proteinExistence type="predicted"/>
<keyword evidence="2" id="KW-1185">Reference proteome</keyword>
<evidence type="ECO:0000313" key="2">
    <source>
        <dbReference type="Proteomes" id="UP000295252"/>
    </source>
</evidence>
<dbReference type="AlphaFoldDB" id="A0A068VHA7"/>
<accession>A0A068VHA7</accession>
<dbReference type="Proteomes" id="UP000295252">
    <property type="component" value="Unassembled WGS sequence"/>
</dbReference>
<dbReference type="Gramene" id="CDP19969">
    <property type="protein sequence ID" value="CDP19969"/>
    <property type="gene ID" value="GSCOC_T00004708001"/>
</dbReference>